<dbReference type="PANTHER" id="PTHR30388">
    <property type="entry name" value="ALDEHYDE OXIDOREDUCTASE MOLYBDENUM COFACTOR ASSEMBLY PROTEIN"/>
    <property type="match status" value="1"/>
</dbReference>
<feature type="domain" description="XdhC Rossmann" evidence="2">
    <location>
        <begin position="158"/>
        <end position="299"/>
    </location>
</feature>
<dbReference type="Gene3D" id="3.40.50.720">
    <property type="entry name" value="NAD(P)-binding Rossmann-like Domain"/>
    <property type="match status" value="1"/>
</dbReference>
<reference evidence="3 4" key="1">
    <citation type="submission" date="2022-11" db="EMBL/GenBank/DDBJ databases">
        <authorList>
            <person name="Siebert D."/>
            <person name="Busche T."/>
            <person name="Saydam E."/>
            <person name="Kalinowski J."/>
            <person name="Ruckert C."/>
            <person name="Blombach B."/>
        </authorList>
    </citation>
    <scope>NUCLEOTIDE SEQUENCE [LARGE SCALE GENOMIC DNA]</scope>
    <source>
        <strain evidence="3 4">DSM 1083</strain>
    </source>
</reference>
<dbReference type="Pfam" id="PF02625">
    <property type="entry name" value="XdhC_CoxI"/>
    <property type="match status" value="1"/>
</dbReference>
<sequence>MKNCDGSWDVFEDYVLDFAVDQMRAGTRIAIVTLAKIEGSSPRPLGAQMAVSETGKWVGYLSGGCIERAVVAEAIEAIKERKNRTVRYGRGSKYLDIQLPCGSAIELVFEVDRRLAELSDIDALLRSRRPASMKIGVSRHESGHDNFEQCYYLPRRQLLIAGVGPSSVQLARLARMSGFDTHLYSPDKPTLQAAESHDVEVTGVISPSVIPPLCADSRTAFVSMFHDHNWELSFLPEILKTDAFYVGALGSRTTHRQRLVQLSELGISEMQLKRIHGPAGLYAGGKSASDVALSILSEISQIEQDENQKALRACFTDGAPLIPVSHCIAASAMRMEG</sequence>
<dbReference type="InterPro" id="IPR052698">
    <property type="entry name" value="MoCofactor_Util/Proc"/>
</dbReference>
<evidence type="ECO:0000259" key="2">
    <source>
        <dbReference type="Pfam" id="PF13478"/>
    </source>
</evidence>
<accession>A0ABY8BV49</accession>
<dbReference type="InterPro" id="IPR003777">
    <property type="entry name" value="XdhC_CoxI"/>
</dbReference>
<evidence type="ECO:0000259" key="1">
    <source>
        <dbReference type="Pfam" id="PF02625"/>
    </source>
</evidence>
<dbReference type="Proteomes" id="UP001213907">
    <property type="component" value="Chromosome"/>
</dbReference>
<gene>
    <name evidence="3" type="ORF">AFIC_000657</name>
</gene>
<keyword evidence="4" id="KW-1185">Reference proteome</keyword>
<protein>
    <submittedName>
        <fullName evidence="3">XdhC family protein</fullName>
    </submittedName>
</protein>
<feature type="domain" description="XdhC- CoxI" evidence="1">
    <location>
        <begin position="24"/>
        <end position="89"/>
    </location>
</feature>
<dbReference type="EMBL" id="CP113162">
    <property type="protein sequence ID" value="WEF52187.1"/>
    <property type="molecule type" value="Genomic_DNA"/>
</dbReference>
<dbReference type="Pfam" id="PF13478">
    <property type="entry name" value="XdhC_C"/>
    <property type="match status" value="1"/>
</dbReference>
<proteinExistence type="predicted"/>
<dbReference type="PANTHER" id="PTHR30388:SF4">
    <property type="entry name" value="MOLYBDENUM COFACTOR INSERTION CHAPERONE PAOD"/>
    <property type="match status" value="1"/>
</dbReference>
<evidence type="ECO:0000313" key="3">
    <source>
        <dbReference type="EMBL" id="WEF52187.1"/>
    </source>
</evidence>
<dbReference type="InterPro" id="IPR027051">
    <property type="entry name" value="XdhC_Rossmann_dom"/>
</dbReference>
<organism evidence="3 4">
    <name type="scientific">Afipia carboxydohydrogena</name>
    <name type="common">Pseudomonas carboxydohydrogena</name>
    <dbReference type="NCBI Taxonomy" id="290"/>
    <lineage>
        <taxon>Bacteria</taxon>
        <taxon>Pseudomonadati</taxon>
        <taxon>Pseudomonadota</taxon>
        <taxon>Alphaproteobacteria</taxon>
        <taxon>Hyphomicrobiales</taxon>
        <taxon>Nitrobacteraceae</taxon>
        <taxon>Afipia</taxon>
    </lineage>
</organism>
<name>A0ABY8BV49_AFICR</name>
<dbReference type="RefSeq" id="WP_275247755.1">
    <property type="nucleotide sequence ID" value="NZ_BAABDX010000001.1"/>
</dbReference>
<evidence type="ECO:0000313" key="4">
    <source>
        <dbReference type="Proteomes" id="UP001213907"/>
    </source>
</evidence>